<evidence type="ECO:0000313" key="2">
    <source>
        <dbReference type="EMBL" id="TKJ42033.1"/>
    </source>
</evidence>
<dbReference type="SUPFAM" id="SSF55729">
    <property type="entry name" value="Acyl-CoA N-acyltransferases (Nat)"/>
    <property type="match status" value="1"/>
</dbReference>
<dbReference type="InterPro" id="IPR016181">
    <property type="entry name" value="Acyl_CoA_acyltransferase"/>
</dbReference>
<evidence type="ECO:0000313" key="3">
    <source>
        <dbReference type="Proteomes" id="UP000317778"/>
    </source>
</evidence>
<evidence type="ECO:0000259" key="1">
    <source>
        <dbReference type="PROSITE" id="PS51186"/>
    </source>
</evidence>
<dbReference type="AlphaFoldDB" id="A0A532V499"/>
<feature type="domain" description="N-acetyltransferase" evidence="1">
    <location>
        <begin position="22"/>
        <end position="166"/>
    </location>
</feature>
<reference evidence="2 3" key="1">
    <citation type="submission" date="2017-06" db="EMBL/GenBank/DDBJ databases">
        <title>Novel microbial phyla capable of carbon fixation and sulfur reduction in deep-sea sediments.</title>
        <authorList>
            <person name="Huang J."/>
            <person name="Baker B."/>
            <person name="Wang Y."/>
        </authorList>
    </citation>
    <scope>NUCLEOTIDE SEQUENCE [LARGE SCALE GENOMIC DNA]</scope>
    <source>
        <strain evidence="2">B3_TA06</strain>
    </source>
</reference>
<dbReference type="GO" id="GO:0016747">
    <property type="term" value="F:acyltransferase activity, transferring groups other than amino-acyl groups"/>
    <property type="evidence" value="ECO:0007669"/>
    <property type="project" value="InterPro"/>
</dbReference>
<dbReference type="PROSITE" id="PS51186">
    <property type="entry name" value="GNAT"/>
    <property type="match status" value="1"/>
</dbReference>
<dbReference type="Gene3D" id="3.40.630.30">
    <property type="match status" value="1"/>
</dbReference>
<proteinExistence type="predicted"/>
<protein>
    <recommendedName>
        <fullName evidence="1">N-acetyltransferase domain-containing protein</fullName>
    </recommendedName>
</protein>
<dbReference type="EMBL" id="NJBO01000011">
    <property type="protein sequence ID" value="TKJ42033.1"/>
    <property type="molecule type" value="Genomic_DNA"/>
</dbReference>
<dbReference type="InterPro" id="IPR000182">
    <property type="entry name" value="GNAT_dom"/>
</dbReference>
<name>A0A532V499_UNCT6</name>
<sequence>MSSSSLPGFAPQKITLRNSKKVTLRSVTPNDKEKCLGLRLAVYGASFQSEVWDWKYSERCPYPHDVLVVEAEEEVVAIQAMLVFPFMIGKRRVHALSLLDLMVHPAWRKQGLFAHLIKRIERELLNRFAFFYSFPNRRSFPGFIRRFGWLIPFHPTLMVRLALPKRVKKIPVETPHPSRPRVHLFKDQTYLDWRYSRPDMEYQRLSDRSVVAFQEHWKIKTAFAAEFSPQEGEESSSLLKAMEQAAAAAPLVFLTNPTSPTFGLLKRNHFSTRINLLRRFHLVVKMAPRHKELLQDLADWDLSFGDFDGI</sequence>
<dbReference type="Pfam" id="PF13527">
    <property type="entry name" value="Acetyltransf_9"/>
    <property type="match status" value="1"/>
</dbReference>
<accession>A0A532V499</accession>
<gene>
    <name evidence="2" type="ORF">CEE36_07355</name>
</gene>
<dbReference type="Proteomes" id="UP000317778">
    <property type="component" value="Unassembled WGS sequence"/>
</dbReference>
<organism evidence="2 3">
    <name type="scientific">candidate division TA06 bacterium B3_TA06</name>
    <dbReference type="NCBI Taxonomy" id="2012487"/>
    <lineage>
        <taxon>Bacteria</taxon>
        <taxon>Bacteria division TA06</taxon>
    </lineage>
</organism>
<comment type="caution">
    <text evidence="2">The sequence shown here is derived from an EMBL/GenBank/DDBJ whole genome shotgun (WGS) entry which is preliminary data.</text>
</comment>